<evidence type="ECO:0000256" key="4">
    <source>
        <dbReference type="ARBA" id="ARBA00022692"/>
    </source>
</evidence>
<evidence type="ECO:0000256" key="5">
    <source>
        <dbReference type="ARBA" id="ARBA00022982"/>
    </source>
</evidence>
<keyword evidence="7" id="KW-0560">Oxidoreductase</keyword>
<keyword evidence="11" id="KW-0676">Redox-active center</keyword>
<sequence length="162" mass="16887">MTGSVGSTAAGEKPDGAEVPAEATTSGSWLALFAAWLIALGSTLGALFVGEVMGQVPCNLCWHQRAFMFPLAVILAIAAFRGDTSIWRYAFPIAVIGGLIAGFHGLIYLGVMPEAIEPCGQGPSCASADMTVLSGLPLPLLSFAAFALIATFLLLSRRPYRP</sequence>
<evidence type="ECO:0000256" key="13">
    <source>
        <dbReference type="SAM" id="Phobius"/>
    </source>
</evidence>
<accession>A0ABY7C9L0</accession>
<feature type="transmembrane region" description="Helical" evidence="13">
    <location>
        <begin position="62"/>
        <end position="80"/>
    </location>
</feature>
<dbReference type="PANTHER" id="PTHR43469:SF1">
    <property type="entry name" value="SPBETA PROPHAGE-DERIVED DISULFIDE BOND FORMATION PROTEIN B"/>
    <property type="match status" value="1"/>
</dbReference>
<evidence type="ECO:0000256" key="12">
    <source>
        <dbReference type="SAM" id="MobiDB-lite"/>
    </source>
</evidence>
<keyword evidence="6 13" id="KW-1133">Transmembrane helix</keyword>
<keyword evidence="3" id="KW-0813">Transport</keyword>
<evidence type="ECO:0000256" key="6">
    <source>
        <dbReference type="ARBA" id="ARBA00022989"/>
    </source>
</evidence>
<evidence type="ECO:0000256" key="3">
    <source>
        <dbReference type="ARBA" id="ARBA00022448"/>
    </source>
</evidence>
<keyword evidence="9" id="KW-1015">Disulfide bond</keyword>
<dbReference type="SUPFAM" id="SSF158442">
    <property type="entry name" value="DsbB-like"/>
    <property type="match status" value="1"/>
</dbReference>
<feature type="transmembrane region" description="Helical" evidence="13">
    <location>
        <begin position="89"/>
        <end position="111"/>
    </location>
</feature>
<comment type="similarity">
    <text evidence="2">Belongs to the DsbB family. BdbC subfamily.</text>
</comment>
<gene>
    <name evidence="14" type="ORF">OH818_28680</name>
</gene>
<dbReference type="InterPro" id="IPR003752">
    <property type="entry name" value="DiS_bond_form_DsbB/BdbC"/>
</dbReference>
<geneLocation type="plasmid" evidence="14 15">
    <name>unnamed2</name>
</geneLocation>
<evidence type="ECO:0000256" key="11">
    <source>
        <dbReference type="ARBA" id="ARBA00023284"/>
    </source>
</evidence>
<dbReference type="Gene3D" id="1.20.1550.10">
    <property type="entry name" value="DsbB-like"/>
    <property type="match status" value="1"/>
</dbReference>
<dbReference type="PIRSF" id="PIRSF036659">
    <property type="entry name" value="BdbC"/>
    <property type="match status" value="1"/>
</dbReference>
<keyword evidence="4 13" id="KW-0812">Transmembrane</keyword>
<evidence type="ECO:0000256" key="10">
    <source>
        <dbReference type="ARBA" id="ARBA00023186"/>
    </source>
</evidence>
<dbReference type="RefSeq" id="WP_083591515.1">
    <property type="nucleotide sequence ID" value="NZ_CP114030.1"/>
</dbReference>
<keyword evidence="10" id="KW-0143">Chaperone</keyword>
<dbReference type="Pfam" id="PF02600">
    <property type="entry name" value="DsbB"/>
    <property type="match status" value="1"/>
</dbReference>
<reference evidence="14" key="1">
    <citation type="submission" date="2022-12" db="EMBL/GenBank/DDBJ databases">
        <title>Jiella pelagia sp. nov., isolated from phosphonate enriched culture of Northwest Pacific surface seawater.</title>
        <authorList>
            <person name="Shin D.Y."/>
            <person name="Hwang C.Y."/>
        </authorList>
    </citation>
    <scope>NUCLEOTIDE SEQUENCE</scope>
    <source>
        <strain evidence="14">HL-NP1</strain>
        <plasmid evidence="14">unnamed2</plasmid>
    </source>
</reference>
<evidence type="ECO:0000256" key="2">
    <source>
        <dbReference type="ARBA" id="ARBA00007602"/>
    </source>
</evidence>
<comment type="subcellular location">
    <subcellularLocation>
        <location evidence="1">Membrane</location>
        <topology evidence="1">Multi-pass membrane protein</topology>
    </subcellularLocation>
</comment>
<feature type="transmembrane region" description="Helical" evidence="13">
    <location>
        <begin position="131"/>
        <end position="155"/>
    </location>
</feature>
<keyword evidence="15" id="KW-1185">Reference proteome</keyword>
<evidence type="ECO:0000256" key="1">
    <source>
        <dbReference type="ARBA" id="ARBA00004141"/>
    </source>
</evidence>
<keyword evidence="5" id="KW-0249">Electron transport</keyword>
<evidence type="ECO:0000313" key="14">
    <source>
        <dbReference type="EMBL" id="WAP71455.1"/>
    </source>
</evidence>
<evidence type="ECO:0000313" key="15">
    <source>
        <dbReference type="Proteomes" id="UP001164020"/>
    </source>
</evidence>
<keyword evidence="14" id="KW-0614">Plasmid</keyword>
<dbReference type="PANTHER" id="PTHR43469">
    <property type="entry name" value="DISULFIDE FORMATION PROTEIN-RELATED"/>
    <property type="match status" value="1"/>
</dbReference>
<proteinExistence type="inferred from homology"/>
<name>A0ABY7C9L0_9HYPH</name>
<feature type="transmembrane region" description="Helical" evidence="13">
    <location>
        <begin position="29"/>
        <end position="50"/>
    </location>
</feature>
<dbReference type="InterPro" id="IPR023380">
    <property type="entry name" value="DsbB-like_sf"/>
</dbReference>
<dbReference type="EMBL" id="CP114030">
    <property type="protein sequence ID" value="WAP71455.1"/>
    <property type="molecule type" value="Genomic_DNA"/>
</dbReference>
<dbReference type="InterPro" id="IPR012187">
    <property type="entry name" value="Disulphide_bond_form_BdbC"/>
</dbReference>
<feature type="region of interest" description="Disordered" evidence="12">
    <location>
        <begin position="1"/>
        <end position="20"/>
    </location>
</feature>
<evidence type="ECO:0000256" key="7">
    <source>
        <dbReference type="ARBA" id="ARBA00023002"/>
    </source>
</evidence>
<keyword evidence="8 13" id="KW-0472">Membrane</keyword>
<dbReference type="Proteomes" id="UP001164020">
    <property type="component" value="Plasmid unnamed2"/>
</dbReference>
<organism evidence="14 15">
    <name type="scientific">Jiella pelagia</name>
    <dbReference type="NCBI Taxonomy" id="2986949"/>
    <lineage>
        <taxon>Bacteria</taxon>
        <taxon>Pseudomonadati</taxon>
        <taxon>Pseudomonadota</taxon>
        <taxon>Alphaproteobacteria</taxon>
        <taxon>Hyphomicrobiales</taxon>
        <taxon>Aurantimonadaceae</taxon>
        <taxon>Jiella</taxon>
    </lineage>
</organism>
<evidence type="ECO:0000256" key="8">
    <source>
        <dbReference type="ARBA" id="ARBA00023136"/>
    </source>
</evidence>
<evidence type="ECO:0000256" key="9">
    <source>
        <dbReference type="ARBA" id="ARBA00023157"/>
    </source>
</evidence>
<protein>
    <submittedName>
        <fullName evidence="14">Disulfide bond formation protein B</fullName>
    </submittedName>
</protein>